<dbReference type="EMBL" id="BAJS01000028">
    <property type="protein sequence ID" value="GAK37775.1"/>
    <property type="molecule type" value="Genomic_DNA"/>
</dbReference>
<evidence type="ECO:0000313" key="2">
    <source>
        <dbReference type="Proteomes" id="UP000027601"/>
    </source>
</evidence>
<keyword evidence="2" id="KW-1185">Reference proteome</keyword>
<evidence type="ECO:0008006" key="3">
    <source>
        <dbReference type="Google" id="ProtNLM"/>
    </source>
</evidence>
<dbReference type="Gene3D" id="3.40.50.2300">
    <property type="match status" value="1"/>
</dbReference>
<accession>A0A069D601</accession>
<reference evidence="1 2" key="1">
    <citation type="journal article" date="2015" name="Microbes Environ.">
        <title>Distribution and evolution of nitrogen fixation genes in the phylum bacteroidetes.</title>
        <authorList>
            <person name="Inoue J."/>
            <person name="Oshima K."/>
            <person name="Suda W."/>
            <person name="Sakamoto M."/>
            <person name="Iino T."/>
            <person name="Noda S."/>
            <person name="Hongoh Y."/>
            <person name="Hattori M."/>
            <person name="Ohkuma M."/>
        </authorList>
    </citation>
    <scope>NUCLEOTIDE SEQUENCE [LARGE SCALE GENOMIC DNA]</scope>
    <source>
        <strain evidence="1 2">JCM 15093</strain>
    </source>
</reference>
<dbReference type="OrthoDB" id="5520457at2"/>
<protein>
    <recommendedName>
        <fullName evidence="3">Response regulatory domain-containing protein</fullName>
    </recommendedName>
</protein>
<dbReference type="eggNOG" id="COG0745">
    <property type="taxonomic scope" value="Bacteria"/>
</dbReference>
<dbReference type="STRING" id="1121097.GCA_000428125_00965"/>
<dbReference type="SUPFAM" id="SSF52172">
    <property type="entry name" value="CheY-like"/>
    <property type="match status" value="1"/>
</dbReference>
<dbReference type="RefSeq" id="WP_024997358.1">
    <property type="nucleotide sequence ID" value="NZ_BAJS01000028.1"/>
</dbReference>
<sequence length="134" mass="15530">MKKILLVEDLPQKADNIKSLLKLEFPEIEIEERSSYHTAIEEIYRNYNKYFVVLLDVSMSTYDAGVEENGGIPEALAGKMILDGMYLRDIPVKVKVMTMYESFDGKSIQELDKELREDSPENYDGYIFFLVSKK</sequence>
<comment type="caution">
    <text evidence="1">The sequence shown here is derived from an EMBL/GenBank/DDBJ whole genome shotgun (WGS) entry which is preliminary data.</text>
</comment>
<proteinExistence type="predicted"/>
<dbReference type="InterPro" id="IPR011006">
    <property type="entry name" value="CheY-like_superfamily"/>
</dbReference>
<organism evidence="1 2">
    <name type="scientific">Bacteroides graminisolvens DSM 19988 = JCM 15093</name>
    <dbReference type="NCBI Taxonomy" id="1121097"/>
    <lineage>
        <taxon>Bacteria</taxon>
        <taxon>Pseudomonadati</taxon>
        <taxon>Bacteroidota</taxon>
        <taxon>Bacteroidia</taxon>
        <taxon>Bacteroidales</taxon>
        <taxon>Bacteroidaceae</taxon>
        <taxon>Bacteroides</taxon>
    </lineage>
</organism>
<name>A0A069D601_9BACE</name>
<gene>
    <name evidence="1" type="ORF">JCM15093_3050</name>
</gene>
<evidence type="ECO:0000313" key="1">
    <source>
        <dbReference type="EMBL" id="GAK37775.1"/>
    </source>
</evidence>
<dbReference type="Proteomes" id="UP000027601">
    <property type="component" value="Unassembled WGS sequence"/>
</dbReference>
<dbReference type="AlphaFoldDB" id="A0A069D601"/>